<comment type="similarity">
    <text evidence="1">Belongs to the sigma-70 factor family. ECF subfamily.</text>
</comment>
<sequence>MRMDVPDSTAARDGRLRHRLVLGDETALEDAYDLFAPVVHGVAVRVTGDPEGARDVTQEVFVALWERPHAFDPGRGSLRGFLATIAHRRAVDWVRREVRVRRTVPPDDGRPVNGVEDGVLAGELARAVRHRLAALPPVLRDVLEMAYYRGHTYREVAAILGIPEGTAKSRIRSALARLGRELEREGLP</sequence>
<dbReference type="Pfam" id="PF04542">
    <property type="entry name" value="Sigma70_r2"/>
    <property type="match status" value="1"/>
</dbReference>
<evidence type="ECO:0000313" key="8">
    <source>
        <dbReference type="Proteomes" id="UP000251891"/>
    </source>
</evidence>
<feature type="domain" description="RNA polymerase sigma-70 region 2" evidence="5">
    <location>
        <begin position="32"/>
        <end position="99"/>
    </location>
</feature>
<dbReference type="Proteomes" id="UP000251891">
    <property type="component" value="Unassembled WGS sequence"/>
</dbReference>
<dbReference type="PANTHER" id="PTHR43133:SF62">
    <property type="entry name" value="RNA POLYMERASE SIGMA FACTOR SIGZ"/>
    <property type="match status" value="1"/>
</dbReference>
<dbReference type="Gene3D" id="1.10.1740.10">
    <property type="match status" value="1"/>
</dbReference>
<dbReference type="SUPFAM" id="SSF88946">
    <property type="entry name" value="Sigma2 domain of RNA polymerase sigma factors"/>
    <property type="match status" value="1"/>
</dbReference>
<organism evidence="7 8">
    <name type="scientific">Actinomadura craniellae</name>
    <dbReference type="NCBI Taxonomy" id="2231787"/>
    <lineage>
        <taxon>Bacteria</taxon>
        <taxon>Bacillati</taxon>
        <taxon>Actinomycetota</taxon>
        <taxon>Actinomycetes</taxon>
        <taxon>Streptosporangiales</taxon>
        <taxon>Thermomonosporaceae</taxon>
        <taxon>Actinomadura</taxon>
    </lineage>
</organism>
<dbReference type="InterPro" id="IPR013325">
    <property type="entry name" value="RNA_pol_sigma_r2"/>
</dbReference>
<dbReference type="OrthoDB" id="9784272at2"/>
<evidence type="ECO:0000256" key="1">
    <source>
        <dbReference type="ARBA" id="ARBA00010641"/>
    </source>
</evidence>
<dbReference type="GO" id="GO:0003677">
    <property type="term" value="F:DNA binding"/>
    <property type="evidence" value="ECO:0007669"/>
    <property type="project" value="InterPro"/>
</dbReference>
<comment type="caution">
    <text evidence="7">The sequence shown here is derived from an EMBL/GenBank/DDBJ whole genome shotgun (WGS) entry which is preliminary data.</text>
</comment>
<dbReference type="InterPro" id="IPR013324">
    <property type="entry name" value="RNA_pol_sigma_r3/r4-like"/>
</dbReference>
<dbReference type="Pfam" id="PF08281">
    <property type="entry name" value="Sigma70_r4_2"/>
    <property type="match status" value="1"/>
</dbReference>
<keyword evidence="8" id="KW-1185">Reference proteome</keyword>
<keyword evidence="4" id="KW-0804">Transcription</keyword>
<evidence type="ECO:0000256" key="3">
    <source>
        <dbReference type="ARBA" id="ARBA00023082"/>
    </source>
</evidence>
<dbReference type="InterPro" id="IPR007627">
    <property type="entry name" value="RNA_pol_sigma70_r2"/>
</dbReference>
<dbReference type="AlphaFoldDB" id="A0A365HDW2"/>
<dbReference type="InterPro" id="IPR039425">
    <property type="entry name" value="RNA_pol_sigma-70-like"/>
</dbReference>
<evidence type="ECO:0000259" key="5">
    <source>
        <dbReference type="Pfam" id="PF04542"/>
    </source>
</evidence>
<dbReference type="CDD" id="cd06171">
    <property type="entry name" value="Sigma70_r4"/>
    <property type="match status" value="1"/>
</dbReference>
<dbReference type="Gene3D" id="1.10.10.10">
    <property type="entry name" value="Winged helix-like DNA-binding domain superfamily/Winged helix DNA-binding domain"/>
    <property type="match status" value="1"/>
</dbReference>
<keyword evidence="2" id="KW-0805">Transcription regulation</keyword>
<accession>A0A365HDW2</accession>
<dbReference type="PANTHER" id="PTHR43133">
    <property type="entry name" value="RNA POLYMERASE ECF-TYPE SIGMA FACTO"/>
    <property type="match status" value="1"/>
</dbReference>
<dbReference type="NCBIfam" id="TIGR02937">
    <property type="entry name" value="sigma70-ECF"/>
    <property type="match status" value="1"/>
</dbReference>
<dbReference type="GO" id="GO:0016987">
    <property type="term" value="F:sigma factor activity"/>
    <property type="evidence" value="ECO:0007669"/>
    <property type="project" value="UniProtKB-KW"/>
</dbReference>
<name>A0A365HDW2_9ACTN</name>
<dbReference type="GO" id="GO:0006352">
    <property type="term" value="P:DNA-templated transcription initiation"/>
    <property type="evidence" value="ECO:0007669"/>
    <property type="project" value="InterPro"/>
</dbReference>
<dbReference type="InterPro" id="IPR014284">
    <property type="entry name" value="RNA_pol_sigma-70_dom"/>
</dbReference>
<proteinExistence type="inferred from homology"/>
<feature type="domain" description="RNA polymerase sigma factor 70 region 4 type 2" evidence="6">
    <location>
        <begin position="126"/>
        <end position="178"/>
    </location>
</feature>
<gene>
    <name evidence="7" type="ORF">DPM19_02950</name>
</gene>
<evidence type="ECO:0000256" key="2">
    <source>
        <dbReference type="ARBA" id="ARBA00023015"/>
    </source>
</evidence>
<keyword evidence="3" id="KW-0731">Sigma factor</keyword>
<dbReference type="InterPro" id="IPR013249">
    <property type="entry name" value="RNA_pol_sigma70_r4_t2"/>
</dbReference>
<dbReference type="SUPFAM" id="SSF88659">
    <property type="entry name" value="Sigma3 and sigma4 domains of RNA polymerase sigma factors"/>
    <property type="match status" value="1"/>
</dbReference>
<protein>
    <submittedName>
        <fullName evidence="7">RNA polymerase subunit sigma-24</fullName>
    </submittedName>
</protein>
<dbReference type="EMBL" id="QLYX01000001">
    <property type="protein sequence ID" value="RAY17310.1"/>
    <property type="molecule type" value="Genomic_DNA"/>
</dbReference>
<evidence type="ECO:0000259" key="6">
    <source>
        <dbReference type="Pfam" id="PF08281"/>
    </source>
</evidence>
<reference evidence="7 8" key="1">
    <citation type="submission" date="2018-06" db="EMBL/GenBank/DDBJ databases">
        <title>Actinomadura craniellae sp. nov. isolated from marine sponge Craniella sp.</title>
        <authorList>
            <person name="Li L."/>
            <person name="Xu Q.H."/>
            <person name="Lin H.W."/>
            <person name="Lu Y.H."/>
        </authorList>
    </citation>
    <scope>NUCLEOTIDE SEQUENCE [LARGE SCALE GENOMIC DNA]</scope>
    <source>
        <strain evidence="7 8">LHW63021</strain>
    </source>
</reference>
<evidence type="ECO:0000256" key="4">
    <source>
        <dbReference type="ARBA" id="ARBA00023163"/>
    </source>
</evidence>
<evidence type="ECO:0000313" key="7">
    <source>
        <dbReference type="EMBL" id="RAY17310.1"/>
    </source>
</evidence>
<dbReference type="InterPro" id="IPR036388">
    <property type="entry name" value="WH-like_DNA-bd_sf"/>
</dbReference>